<keyword evidence="1" id="KW-1185">Reference proteome</keyword>
<organism evidence="1 2">
    <name type="scientific">Ditylenchus dipsaci</name>
    <dbReference type="NCBI Taxonomy" id="166011"/>
    <lineage>
        <taxon>Eukaryota</taxon>
        <taxon>Metazoa</taxon>
        <taxon>Ecdysozoa</taxon>
        <taxon>Nematoda</taxon>
        <taxon>Chromadorea</taxon>
        <taxon>Rhabditida</taxon>
        <taxon>Tylenchina</taxon>
        <taxon>Tylenchomorpha</taxon>
        <taxon>Sphaerularioidea</taxon>
        <taxon>Anguinidae</taxon>
        <taxon>Anguininae</taxon>
        <taxon>Ditylenchus</taxon>
    </lineage>
</organism>
<name>A0A915DJK9_9BILA</name>
<reference evidence="2" key="1">
    <citation type="submission" date="2022-11" db="UniProtKB">
        <authorList>
            <consortium name="WormBaseParasite"/>
        </authorList>
    </citation>
    <scope>IDENTIFICATION</scope>
</reference>
<evidence type="ECO:0000313" key="2">
    <source>
        <dbReference type="WBParaSite" id="jg20154"/>
    </source>
</evidence>
<sequence length="87" mass="9614">MKFHKTKNSGILVGFKSEKKDEDLTSDKSSASLVPKIFKAIDRETGEECVCKIVTGESLLLEEEVVRAAVSEKNGFLVELVILSNQQ</sequence>
<evidence type="ECO:0000313" key="1">
    <source>
        <dbReference type="Proteomes" id="UP000887574"/>
    </source>
</evidence>
<dbReference type="AlphaFoldDB" id="A0A915DJK9"/>
<proteinExistence type="predicted"/>
<protein>
    <submittedName>
        <fullName evidence="2">Uncharacterized protein</fullName>
    </submittedName>
</protein>
<dbReference type="WBParaSite" id="jg20154">
    <property type="protein sequence ID" value="jg20154"/>
    <property type="gene ID" value="jg20154"/>
</dbReference>
<dbReference type="Proteomes" id="UP000887574">
    <property type="component" value="Unplaced"/>
</dbReference>
<accession>A0A915DJK9</accession>